<dbReference type="EMBL" id="CP098023">
    <property type="protein sequence ID" value="WKD51561.1"/>
    <property type="molecule type" value="Genomic_DNA"/>
</dbReference>
<feature type="chain" id="PRO_5046959628" evidence="1">
    <location>
        <begin position="26"/>
        <end position="663"/>
    </location>
</feature>
<protein>
    <submittedName>
        <fullName evidence="3">PKD domain-containing protein</fullName>
    </submittedName>
</protein>
<dbReference type="Proteomes" id="UP001321520">
    <property type="component" value="Chromosome"/>
</dbReference>
<dbReference type="InterPro" id="IPR000601">
    <property type="entry name" value="PKD_dom"/>
</dbReference>
<organism evidence="3 4">
    <name type="scientific">Microbulbifer spongiae</name>
    <dbReference type="NCBI Taxonomy" id="2944933"/>
    <lineage>
        <taxon>Bacteria</taxon>
        <taxon>Pseudomonadati</taxon>
        <taxon>Pseudomonadota</taxon>
        <taxon>Gammaproteobacteria</taxon>
        <taxon>Cellvibrionales</taxon>
        <taxon>Microbulbiferaceae</taxon>
        <taxon>Microbulbifer</taxon>
    </lineage>
</organism>
<evidence type="ECO:0000259" key="2">
    <source>
        <dbReference type="PROSITE" id="PS50093"/>
    </source>
</evidence>
<dbReference type="SUPFAM" id="SSF49299">
    <property type="entry name" value="PKD domain"/>
    <property type="match status" value="1"/>
</dbReference>
<feature type="signal peptide" evidence="1">
    <location>
        <begin position="1"/>
        <end position="25"/>
    </location>
</feature>
<dbReference type="RefSeq" id="WP_301418947.1">
    <property type="nucleotide sequence ID" value="NZ_CP098023.1"/>
</dbReference>
<dbReference type="InterPro" id="IPR035986">
    <property type="entry name" value="PKD_dom_sf"/>
</dbReference>
<evidence type="ECO:0000256" key="1">
    <source>
        <dbReference type="SAM" id="SignalP"/>
    </source>
</evidence>
<sequence>MRIVKKCVVPIGFVLLAGFSTQSLAAGTCPVDGSDTVVPLSSFDPPPQAGTPKLTPDDVITFLNEKNITTMKGFLDVMPDHMLKNFALIEHTETPGKSSIEYPRILMFGSDARFMVNIPTDPTDPDYEKLDVSYRHDDGNWEFSQFDFTTTPATLNKNPASCIQCHGSPARPFWQQYLNWPGVFGDDDSDTNAPETLEPRHARRFRELKTGQGNPDRFHNLLWEDRYEDYRAQHLKDNVYGFAMSIFNMAIASQVAEGVSLRLESHPNWTDVRHEFLYSQYCDRRARLAGPEQKDKIGQLIDSLGGSGNTIIDFYAALGMDVDQEFKIHWLRTDPTPPADDYNINTDSFWGVMSGLILDDLRQADPNIKNILQSGPNNFGVFGCPNLGRSTDEVLDYKMLHYYKIRGEARQQVQETFFDVDISRTDQVVTDQVRAPLCNYLASNLDTSIPDSNNGNKLPIANANGPYSGQVHTSISFSSNGSSDPDGSITAYSWDFGDGNSSPLASPDHTYTSTGLFNAKLTVTDDNGDSRADTATVTIISGDVSGLENVCLTEEPHPSNEHQLISADAVCVPASTNPNNIQYYWIYVPEDTSSIQINSGYGSGNGNVYYKSSTWATSTTYDQNSSNPDNTESITVFNPSSGYRYISVIGAHLGMTLQVALEY</sequence>
<dbReference type="InterPro" id="IPR022409">
    <property type="entry name" value="PKD/Chitinase_dom"/>
</dbReference>
<evidence type="ECO:0000313" key="3">
    <source>
        <dbReference type="EMBL" id="WKD51561.1"/>
    </source>
</evidence>
<feature type="domain" description="PKD" evidence="2">
    <location>
        <begin position="458"/>
        <end position="539"/>
    </location>
</feature>
<evidence type="ECO:0000313" key="4">
    <source>
        <dbReference type="Proteomes" id="UP001321520"/>
    </source>
</evidence>
<keyword evidence="4" id="KW-1185">Reference proteome</keyword>
<reference evidence="3 4" key="1">
    <citation type="submission" date="2022-05" db="EMBL/GenBank/DDBJ databases">
        <title>Microbulbifer sp. nov., isolated from sponge.</title>
        <authorList>
            <person name="Gao L."/>
        </authorList>
    </citation>
    <scope>NUCLEOTIDE SEQUENCE [LARGE SCALE GENOMIC DNA]</scope>
    <source>
        <strain evidence="3 4">MI-G</strain>
    </source>
</reference>
<gene>
    <name evidence="3" type="ORF">M8T91_09110</name>
</gene>
<accession>A0ABY9EJR5</accession>
<proteinExistence type="predicted"/>
<dbReference type="InterPro" id="IPR013783">
    <property type="entry name" value="Ig-like_fold"/>
</dbReference>
<dbReference type="CDD" id="cd00146">
    <property type="entry name" value="PKD"/>
    <property type="match status" value="1"/>
</dbReference>
<dbReference type="SMART" id="SM00089">
    <property type="entry name" value="PKD"/>
    <property type="match status" value="1"/>
</dbReference>
<dbReference type="Gene3D" id="2.60.40.10">
    <property type="entry name" value="Immunoglobulins"/>
    <property type="match status" value="1"/>
</dbReference>
<dbReference type="Gene3D" id="2.60.120.380">
    <property type="match status" value="1"/>
</dbReference>
<name>A0ABY9EJR5_9GAMM</name>
<dbReference type="Pfam" id="PF18911">
    <property type="entry name" value="PKD_4"/>
    <property type="match status" value="1"/>
</dbReference>
<dbReference type="PROSITE" id="PS50093">
    <property type="entry name" value="PKD"/>
    <property type="match status" value="1"/>
</dbReference>
<keyword evidence="1" id="KW-0732">Signal</keyword>